<dbReference type="Proteomes" id="UP001333102">
    <property type="component" value="Chromosome"/>
</dbReference>
<dbReference type="RefSeq" id="WP_324668948.1">
    <property type="nucleotide sequence ID" value="NZ_CP141614.1"/>
</dbReference>
<organism evidence="1 2">
    <name type="scientific">Geochorda subterranea</name>
    <dbReference type="NCBI Taxonomy" id="3109564"/>
    <lineage>
        <taxon>Bacteria</taxon>
        <taxon>Bacillati</taxon>
        <taxon>Bacillota</taxon>
        <taxon>Limnochordia</taxon>
        <taxon>Limnochordales</taxon>
        <taxon>Geochordaceae</taxon>
        <taxon>Geochorda</taxon>
    </lineage>
</organism>
<accession>A0ABZ1BP72</accession>
<name>A0ABZ1BP72_9FIRM</name>
<sequence length="65" mass="7097">MFVDVDTLRVVLEAALRYARMVGGDEGDAVVDVVMETAWAIGEDVYEEVLRSGSKPLSEPIVMPV</sequence>
<gene>
    <name evidence="1" type="ORF">VLY81_00040</name>
</gene>
<dbReference type="EMBL" id="CP141614">
    <property type="protein sequence ID" value="WRP14597.1"/>
    <property type="molecule type" value="Genomic_DNA"/>
</dbReference>
<evidence type="ECO:0000313" key="2">
    <source>
        <dbReference type="Proteomes" id="UP001333102"/>
    </source>
</evidence>
<proteinExistence type="predicted"/>
<protein>
    <submittedName>
        <fullName evidence="1">Uncharacterized protein</fullName>
    </submittedName>
</protein>
<evidence type="ECO:0000313" key="1">
    <source>
        <dbReference type="EMBL" id="WRP14597.1"/>
    </source>
</evidence>
<keyword evidence="2" id="KW-1185">Reference proteome</keyword>
<reference evidence="2" key="1">
    <citation type="submission" date="2023-12" db="EMBL/GenBank/DDBJ databases">
        <title>Novel isolates from deep terrestrial aquifers shed light on the physiology and ecology of the class Limnochordia.</title>
        <authorList>
            <person name="Karnachuk O.V."/>
            <person name="Lukina A.P."/>
            <person name="Avakyan M.R."/>
            <person name="Kadnikov V."/>
            <person name="Begmatov S."/>
            <person name="Beletsky A.V."/>
            <person name="Mardanov A.V."/>
            <person name="Ravin N.V."/>
        </authorList>
    </citation>
    <scope>NUCLEOTIDE SEQUENCE [LARGE SCALE GENOMIC DNA]</scope>
    <source>
        <strain evidence="2">LN</strain>
    </source>
</reference>